<dbReference type="InterPro" id="IPR037359">
    <property type="entry name" value="NST/OST"/>
</dbReference>
<dbReference type="SUPFAM" id="SSF52540">
    <property type="entry name" value="P-loop containing nucleoside triphosphate hydrolases"/>
    <property type="match status" value="1"/>
</dbReference>
<accession>A0A917KVX4</accession>
<keyword evidence="1" id="KW-0808">Transferase</keyword>
<evidence type="ECO:0000256" key="2">
    <source>
        <dbReference type="SAM" id="MobiDB-lite"/>
    </source>
</evidence>
<dbReference type="EMBL" id="BMKW01000010">
    <property type="protein sequence ID" value="GGJ28525.1"/>
    <property type="molecule type" value="Genomic_DNA"/>
</dbReference>
<evidence type="ECO:0008006" key="5">
    <source>
        <dbReference type="Google" id="ProtNLM"/>
    </source>
</evidence>
<gene>
    <name evidence="3" type="ORF">GCM10011320_39790</name>
</gene>
<dbReference type="PANTHER" id="PTHR10605:SF56">
    <property type="entry name" value="BIFUNCTIONAL HEPARAN SULFATE N-DEACETYLASE_N-SULFOTRANSFERASE"/>
    <property type="match status" value="1"/>
</dbReference>
<dbReference type="Pfam" id="PF13469">
    <property type="entry name" value="Sulfotransfer_3"/>
    <property type="match status" value="1"/>
</dbReference>
<dbReference type="Gene3D" id="3.40.50.300">
    <property type="entry name" value="P-loop containing nucleotide triphosphate hydrolases"/>
    <property type="match status" value="1"/>
</dbReference>
<organism evidence="3 4">
    <name type="scientific">Neoroseomonas lacus</name>
    <dbReference type="NCBI Taxonomy" id="287609"/>
    <lineage>
        <taxon>Bacteria</taxon>
        <taxon>Pseudomonadati</taxon>
        <taxon>Pseudomonadota</taxon>
        <taxon>Alphaproteobacteria</taxon>
        <taxon>Acetobacterales</taxon>
        <taxon>Acetobacteraceae</taxon>
        <taxon>Neoroseomonas</taxon>
    </lineage>
</organism>
<reference evidence="3" key="1">
    <citation type="journal article" date="2014" name="Int. J. Syst. Evol. Microbiol.">
        <title>Complete genome sequence of Corynebacterium casei LMG S-19264T (=DSM 44701T), isolated from a smear-ripened cheese.</title>
        <authorList>
            <consortium name="US DOE Joint Genome Institute (JGI-PGF)"/>
            <person name="Walter F."/>
            <person name="Albersmeier A."/>
            <person name="Kalinowski J."/>
            <person name="Ruckert C."/>
        </authorList>
    </citation>
    <scope>NUCLEOTIDE SEQUENCE</scope>
    <source>
        <strain evidence="3">CGMCC 1.3617</strain>
    </source>
</reference>
<comment type="caution">
    <text evidence="3">The sequence shown here is derived from an EMBL/GenBank/DDBJ whole genome shotgun (WGS) entry which is preliminary data.</text>
</comment>
<dbReference type="AlphaFoldDB" id="A0A917KVX4"/>
<dbReference type="InterPro" id="IPR027417">
    <property type="entry name" value="P-loop_NTPase"/>
</dbReference>
<keyword evidence="4" id="KW-1185">Reference proteome</keyword>
<dbReference type="Proteomes" id="UP000661507">
    <property type="component" value="Unassembled WGS sequence"/>
</dbReference>
<proteinExistence type="predicted"/>
<feature type="region of interest" description="Disordered" evidence="2">
    <location>
        <begin position="236"/>
        <end position="256"/>
    </location>
</feature>
<protein>
    <recommendedName>
        <fullName evidence="5">Sulfotransferase</fullName>
    </recommendedName>
</protein>
<reference evidence="3" key="2">
    <citation type="submission" date="2020-09" db="EMBL/GenBank/DDBJ databases">
        <authorList>
            <person name="Sun Q."/>
            <person name="Zhou Y."/>
        </authorList>
    </citation>
    <scope>NUCLEOTIDE SEQUENCE</scope>
    <source>
        <strain evidence="3">CGMCC 1.3617</strain>
    </source>
</reference>
<dbReference type="GO" id="GO:0008146">
    <property type="term" value="F:sulfotransferase activity"/>
    <property type="evidence" value="ECO:0007669"/>
    <property type="project" value="InterPro"/>
</dbReference>
<evidence type="ECO:0000313" key="3">
    <source>
        <dbReference type="EMBL" id="GGJ28525.1"/>
    </source>
</evidence>
<sequence>MPWIKEIQYFNDVHIPAHRNWTRAHRQRHAENAARRLVKRSEGERLDLRTMHAIASLAAEPISDDWYGRIFSHAGPHRICGEITPEYSLLPPEGVAHVKRLCPQLKVIFLMRDPIERCWSHIRMLASRQSGIDIERLAEQDDVIVRCDYARILDRWTAAFGPDRMFAADFEQIIREPEALLTGICDFLGVKPHAATLRRAAAVVFPGQEMPMPPRIRDILEARLADIYRSNRQRTVQPAGAASLEPFDDNMKGPAA</sequence>
<evidence type="ECO:0000256" key="1">
    <source>
        <dbReference type="ARBA" id="ARBA00022679"/>
    </source>
</evidence>
<name>A0A917KVX4_9PROT</name>
<dbReference type="PANTHER" id="PTHR10605">
    <property type="entry name" value="HEPARAN SULFATE SULFOTRANSFERASE"/>
    <property type="match status" value="1"/>
</dbReference>
<evidence type="ECO:0000313" key="4">
    <source>
        <dbReference type="Proteomes" id="UP000661507"/>
    </source>
</evidence>